<feature type="region of interest" description="Disordered" evidence="2">
    <location>
        <begin position="1072"/>
        <end position="1092"/>
    </location>
</feature>
<accession>A0AAN7VJ45</accession>
<protein>
    <recommendedName>
        <fullName evidence="5">Telomere-associated protein RIF1</fullName>
    </recommendedName>
</protein>
<feature type="coiled-coil region" evidence="1">
    <location>
        <begin position="2045"/>
        <end position="2072"/>
    </location>
</feature>
<proteinExistence type="predicted"/>
<dbReference type="PANTHER" id="PTHR22928">
    <property type="entry name" value="TELOMERE-ASSOCIATED PROTEIN RIF1"/>
    <property type="match status" value="1"/>
</dbReference>
<dbReference type="CDD" id="cd14267">
    <property type="entry name" value="Rif1_CTD_C-II_like"/>
    <property type="match status" value="1"/>
</dbReference>
<sequence>MDNLNEIRSTVAFLQDSCDSRGSTETMNNFCVLRDCLDAFKRQGDVIEDTELLKNIFTLSYIEIDSNDTDLQLLAFTLLDLLFCSQNFKHVSNVPDSYLQVAFDTKNKYDVNVKERALSCVHSCLKRLVVDNCCDTEQLYISLENLGIGNKVSELLLSVIMNTPVRSCLQFYYESLVSTIFESENAILRSLLIKLTVDLLPRFSIHFLSKDQLEIFKGKVKNSYIRKIGRIRNGNYPHWSDLVKFLLKCFGKVIHSCVDLMNSILKIVEGAFRSHSLDDRYYAYDCWKDLINNYSLDMDRLRAPKQMILLTTPLKSNVSTSNPRINYKRFEVWVHLINKIQQDSLLYLKTFLFVCFSDDKKMNVEHLRDDQYIKHFYEEAILVIMEIIGHYGHTDANSCLNPSEKTLILKEPLLNAENFKDFESLVLSALGMCSLATLQFMDLSSIPKVQKCMWGCVFNLVKNFEVSQQKESIEKIVTHFTTYVQTSNNADNYLFYIVKPVLELFVKDKFFDIKIFNDLVFFPLMKSLLKYGQQLFLADRPTIVSLINYSKQGKAEDVWFLEMYETFVKTEMADTFVNSLIIWLECVENVYHLCHSVGEKNDETFQNRIVEFMTWPIVDLHNICYHQSELHDETIFVWGALFQHLVSECETQALAVINVLATHARPKVVTTISLLYNSFKVPKNDKFEDAFLELILSMLNTKILVSCELEALLPTLLFICKSSINKHSVTKFVTVCECFTVLFHNYKKYDLLTSFEKLVEPIAESLKQAIPPLLVRTLSDLVGGSDKKISFRVGRILKKISYSEKKFLKPKIHSRSTKMVAMTKKTVIEPTMLRLFGQTVVPPSGNIRNSQLTNNGTPSKAKVTKKHSELTTLPSIDDDDASYVPIDSEYKFDRTKLSEHQLEVLKKDRSDIPALYQDLSQSQSNSVCALIDIGNRNTVTDVQSLDLFPSENQVVDKDNKPETKEAANDKQKKKKNIIIDVQCESQIVDKDNKPKFKVTPNNRMKKRRNTIPDVQSLDLFQSENQIIGEGNKPEIKEAANKLKKKRRNTITDVQCLDFFQFESQIVDKSNKPELKVTPSDKDKKKRNTVTDDQSLDLFQSENQIIHEGNKPEIKEAANKLKKKRRNSITDVQCLDLFQSESQIVDNSNKPEFKVTPSDKEKKKRNTVTDDQSLDLFQSENQIVDKGNKPEIKAAANDKQKKKNSITDVQSLDLFQSENQIVDKDNRPEFKVTPSDKEKTKRNTVTDVQSLELFQPENQIVGKDNTPEITLADNEKEGVKVNISQRTHNASQTQIEPSITSKETTLATSINNNTLTAAVNTSTSTTTSLSNSTPTTSVNNGSKKLDPVERALKNLKLDMVGGEYFCNIDVTGKRSTRRQSDNHTKRSTRSPAKVIEIVEYSEDIIESSQESLCEHTKPLIQTLNDSSEQKINILNTEFKEIVEKITMLDHESYKPMPELTIAAKIDLTGNEEEHLEEMESMYIDSNAETLSNVETLPSFELINIKSSPVHFDTPTRNAELVEVTENISPITLHVNQEAEHLIESKVKLEESDDTNVISNQLQFIHFETPLRPEENKITIREKGSGSSTRAEKLLKLVTANSSAVIKKLPKPMKRCTVVSSETRKIINTMKKCQKELQFHRQVDYVPPKNVEYEKEVMDNLLHFERVIPPPGASPSCTILKRKSSVIDEEGLSTPRKKRVNYSDPEVTCKKFYIPDKNEHIRETETATDKVNIPNVLIDGVEINTYPDNESGNIDVNAVINEVTVIDENQYETEDIETEIENLPDTETQGTIDIVDVCLLDRDKAVFPQLVECDASLENVTVSLSDPLFGNVLLEELRRKNIITIGDLARQSEIEINRLPIRPPKITTVRNVLSKYQSGQPGIKIPEQVSSQTVKPCREISNEVFVTPPKQIRRIPLIPVIDSNVVSQQSFKPSIVDHEALCKKLPVSPTQSEDIITKTFREVNLIRQGVVQETVNREDLCRAVIGLIKPARLIEILRESDSFKIGALAREADWPEVLHKLIKEMGLRKLISILSSAPNVTAKTLLNTCIEHSLQKYENDLTELEGEAISLVKIVPTSVLFQHLGMDSIIDEIHTMCIRLNLSKEHFLKHIFCKFSPTIEDLIPSFGCLKPEPLSNSNVTRKKFKEKDLGTFIEKVLINVDSKEVCTAVSRNVIFPLLNENDVTESIIAASSTKSVLKICENLVQHLPKGKLMDDQYKTLALCIFAKIPTGDLCRYFAKHLDNFADTMHSSS</sequence>
<dbReference type="EMBL" id="JAVRBK010000004">
    <property type="protein sequence ID" value="KAK5644524.1"/>
    <property type="molecule type" value="Genomic_DNA"/>
</dbReference>
<feature type="region of interest" description="Disordered" evidence="2">
    <location>
        <begin position="1147"/>
        <end position="1171"/>
    </location>
</feature>
<dbReference type="GO" id="GO:0005634">
    <property type="term" value="C:nucleus"/>
    <property type="evidence" value="ECO:0007669"/>
    <property type="project" value="TreeGrafter"/>
</dbReference>
<evidence type="ECO:0000313" key="3">
    <source>
        <dbReference type="EMBL" id="KAK5644524.1"/>
    </source>
</evidence>
<evidence type="ECO:0008006" key="5">
    <source>
        <dbReference type="Google" id="ProtNLM"/>
    </source>
</evidence>
<organism evidence="3 4">
    <name type="scientific">Pyrocoelia pectoralis</name>
    <dbReference type="NCBI Taxonomy" id="417401"/>
    <lineage>
        <taxon>Eukaryota</taxon>
        <taxon>Metazoa</taxon>
        <taxon>Ecdysozoa</taxon>
        <taxon>Arthropoda</taxon>
        <taxon>Hexapoda</taxon>
        <taxon>Insecta</taxon>
        <taxon>Pterygota</taxon>
        <taxon>Neoptera</taxon>
        <taxon>Endopterygota</taxon>
        <taxon>Coleoptera</taxon>
        <taxon>Polyphaga</taxon>
        <taxon>Elateriformia</taxon>
        <taxon>Elateroidea</taxon>
        <taxon>Lampyridae</taxon>
        <taxon>Lampyrinae</taxon>
        <taxon>Pyrocoelia</taxon>
    </lineage>
</organism>
<gene>
    <name evidence="3" type="ORF">RI129_005824</name>
</gene>
<feature type="compositionally biased region" description="Basic and acidic residues" evidence="2">
    <location>
        <begin position="1148"/>
        <end position="1160"/>
    </location>
</feature>
<feature type="compositionally biased region" description="Polar residues" evidence="2">
    <location>
        <begin position="846"/>
        <end position="858"/>
    </location>
</feature>
<keyword evidence="4" id="KW-1185">Reference proteome</keyword>
<feature type="region of interest" description="Disordered" evidence="2">
    <location>
        <begin position="1321"/>
        <end position="1342"/>
    </location>
</feature>
<feature type="compositionally biased region" description="Low complexity" evidence="2">
    <location>
        <begin position="1321"/>
        <end position="1339"/>
    </location>
</feature>
<feature type="compositionally biased region" description="Basic and acidic residues" evidence="2">
    <location>
        <begin position="1072"/>
        <end position="1082"/>
    </location>
</feature>
<comment type="caution">
    <text evidence="3">The sequence shown here is derived from an EMBL/GenBank/DDBJ whole genome shotgun (WGS) entry which is preliminary data.</text>
</comment>
<feature type="region of interest" description="Disordered" evidence="2">
    <location>
        <begin position="846"/>
        <end position="868"/>
    </location>
</feature>
<dbReference type="Proteomes" id="UP001329430">
    <property type="component" value="Chromosome 4"/>
</dbReference>
<dbReference type="PANTHER" id="PTHR22928:SF3">
    <property type="entry name" value="TELOMERE-ASSOCIATED PROTEIN RIF1"/>
    <property type="match status" value="1"/>
</dbReference>
<keyword evidence="1" id="KW-0175">Coiled coil</keyword>
<dbReference type="GO" id="GO:0000723">
    <property type="term" value="P:telomere maintenance"/>
    <property type="evidence" value="ECO:0007669"/>
    <property type="project" value="TreeGrafter"/>
</dbReference>
<name>A0AAN7VJ45_9COLE</name>
<dbReference type="GO" id="GO:0140445">
    <property type="term" value="C:chromosome, telomeric repeat region"/>
    <property type="evidence" value="ECO:0007669"/>
    <property type="project" value="TreeGrafter"/>
</dbReference>
<evidence type="ECO:0000313" key="4">
    <source>
        <dbReference type="Proteomes" id="UP001329430"/>
    </source>
</evidence>
<evidence type="ECO:0000256" key="2">
    <source>
        <dbReference type="SAM" id="MobiDB-lite"/>
    </source>
</evidence>
<reference evidence="3 4" key="1">
    <citation type="journal article" date="2024" name="Insects">
        <title>An Improved Chromosome-Level Genome Assembly of the Firefly Pyrocoelia pectoralis.</title>
        <authorList>
            <person name="Fu X."/>
            <person name="Meyer-Rochow V.B."/>
            <person name="Ballantyne L."/>
            <person name="Zhu X."/>
        </authorList>
    </citation>
    <scope>NUCLEOTIDE SEQUENCE [LARGE SCALE GENOMIC DNA]</scope>
    <source>
        <tissue evidence="3">Whole body</tissue>
    </source>
</reference>
<evidence type="ECO:0000256" key="1">
    <source>
        <dbReference type="SAM" id="Coils"/>
    </source>
</evidence>